<accession>A0A2S7MWC7</accession>
<dbReference type="Gene3D" id="3.30.420.40">
    <property type="match status" value="2"/>
</dbReference>
<gene>
    <name evidence="2" type="primary">tsaB</name>
    <name evidence="2" type="ORF">CYL18_16025</name>
</gene>
<keyword evidence="2" id="KW-0808">Transferase</keyword>
<proteinExistence type="predicted"/>
<reference evidence="2 3" key="1">
    <citation type="submission" date="2017-12" db="EMBL/GenBank/DDBJ databases">
        <title>Taxonomic description and draft genome of Pradoshia cofamensis Gen. nov., sp. nov., a thermotolerant bacillale isolated from anterior gut of earthworm Eisenia fetida.</title>
        <authorList>
            <person name="Saha T."/>
            <person name="Chakraborty R."/>
        </authorList>
    </citation>
    <scope>NUCLEOTIDE SEQUENCE [LARGE SCALE GENOMIC DNA]</scope>
    <source>
        <strain evidence="2 3">EAG3</strain>
    </source>
</reference>
<dbReference type="GO" id="GO:0002949">
    <property type="term" value="P:tRNA threonylcarbamoyladenosine modification"/>
    <property type="evidence" value="ECO:0007669"/>
    <property type="project" value="InterPro"/>
</dbReference>
<dbReference type="EMBL" id="PKOZ01000014">
    <property type="protein sequence ID" value="PQD94084.1"/>
    <property type="molecule type" value="Genomic_DNA"/>
</dbReference>
<dbReference type="Proteomes" id="UP000239663">
    <property type="component" value="Unassembled WGS sequence"/>
</dbReference>
<dbReference type="GO" id="GO:0005829">
    <property type="term" value="C:cytosol"/>
    <property type="evidence" value="ECO:0007669"/>
    <property type="project" value="TreeGrafter"/>
</dbReference>
<dbReference type="InterPro" id="IPR043129">
    <property type="entry name" value="ATPase_NBD"/>
</dbReference>
<dbReference type="NCBIfam" id="TIGR03725">
    <property type="entry name" value="T6A_YeaZ"/>
    <property type="match status" value="1"/>
</dbReference>
<dbReference type="Pfam" id="PF00814">
    <property type="entry name" value="TsaD"/>
    <property type="match status" value="1"/>
</dbReference>
<dbReference type="PANTHER" id="PTHR11735:SF11">
    <property type="entry name" value="TRNA THREONYLCARBAMOYLADENOSINE BIOSYNTHESIS PROTEIN TSAB"/>
    <property type="match status" value="1"/>
</dbReference>
<dbReference type="CDD" id="cd24032">
    <property type="entry name" value="ASKHA_NBD_TsaB"/>
    <property type="match status" value="1"/>
</dbReference>
<dbReference type="GO" id="GO:0016740">
    <property type="term" value="F:transferase activity"/>
    <property type="evidence" value="ECO:0007669"/>
    <property type="project" value="UniProtKB-KW"/>
</dbReference>
<protein>
    <submittedName>
        <fullName evidence="2">tRNA (Adenosine(37)-N6)-threonylcarbamoyltransferase complex dimerization subunit type 1 TsaB</fullName>
    </submittedName>
</protein>
<sequence>MNVLAIDTSTNVLGVAVANEKGIIGEQITYTKRNHSVRAMPTIEALLQECGMKPSDLDRIVVAKGPGSYTGVRIGVTIAKSLAWSLGIELVGISSLEVLAFNGRYFNGYVCPVFDARRGQLYTSLFRAENGEVTRVQEDQNLLAKDFVEGLKQLNEPVLFIGSDVSIHEETFRGALGERAAFAPASLHHARAGELAMLGMQLPPEEIHSFVPNYVRLAEAEAKWLEAQEKQREE</sequence>
<dbReference type="PANTHER" id="PTHR11735">
    <property type="entry name" value="TRNA N6-ADENOSINE THREONYLCARBAMOYLTRANSFERASE"/>
    <property type="match status" value="1"/>
</dbReference>
<organism evidence="2 3">
    <name type="scientific">Pradoshia eiseniae</name>
    <dbReference type="NCBI Taxonomy" id="2064768"/>
    <lineage>
        <taxon>Bacteria</taxon>
        <taxon>Bacillati</taxon>
        <taxon>Bacillota</taxon>
        <taxon>Bacilli</taxon>
        <taxon>Bacillales</taxon>
        <taxon>Bacillaceae</taxon>
        <taxon>Pradoshia</taxon>
    </lineage>
</organism>
<comment type="caution">
    <text evidence="2">The sequence shown here is derived from an EMBL/GenBank/DDBJ whole genome shotgun (WGS) entry which is preliminary data.</text>
</comment>
<feature type="domain" description="Gcp-like" evidence="1">
    <location>
        <begin position="31"/>
        <end position="224"/>
    </location>
</feature>
<keyword evidence="3" id="KW-1185">Reference proteome</keyword>
<dbReference type="OrthoDB" id="9784166at2"/>
<evidence type="ECO:0000313" key="2">
    <source>
        <dbReference type="EMBL" id="PQD94084.1"/>
    </source>
</evidence>
<evidence type="ECO:0000259" key="1">
    <source>
        <dbReference type="Pfam" id="PF00814"/>
    </source>
</evidence>
<dbReference type="InterPro" id="IPR022496">
    <property type="entry name" value="T6A_TsaB"/>
</dbReference>
<name>A0A2S7MWC7_9BACI</name>
<dbReference type="AlphaFoldDB" id="A0A2S7MWC7"/>
<dbReference type="RefSeq" id="WP_104850523.1">
    <property type="nucleotide sequence ID" value="NZ_PKOZ01000014.1"/>
</dbReference>
<dbReference type="InterPro" id="IPR000905">
    <property type="entry name" value="Gcp-like_dom"/>
</dbReference>
<dbReference type="SUPFAM" id="SSF53067">
    <property type="entry name" value="Actin-like ATPase domain"/>
    <property type="match status" value="2"/>
</dbReference>
<evidence type="ECO:0000313" key="3">
    <source>
        <dbReference type="Proteomes" id="UP000239663"/>
    </source>
</evidence>